<evidence type="ECO:0000313" key="2">
    <source>
        <dbReference type="EMBL" id="ORE08759.1"/>
    </source>
</evidence>
<sequence length="135" mass="16070">MEKHERIIKNLNEQFKQVDKAYENNDMRVFGRNTTRIFQELDVIRRKQIDLASDHVALEAMNDIPLIKMNHKADQNNKVYTESFEKKKDMLKNMMKKLDELTQAMEQFKNISKPDYQGNDSLIEKETMNESLTDQ</sequence>
<protein>
    <submittedName>
        <fullName evidence="2">Uncharacterized protein</fullName>
    </submittedName>
</protein>
<accession>A0A1X0R9N5</accession>
<organism evidence="2">
    <name type="scientific">Rhizopus microsporus var. microsporus</name>
    <dbReference type="NCBI Taxonomy" id="86635"/>
    <lineage>
        <taxon>Eukaryota</taxon>
        <taxon>Fungi</taxon>
        <taxon>Fungi incertae sedis</taxon>
        <taxon>Mucoromycota</taxon>
        <taxon>Mucoromycotina</taxon>
        <taxon>Mucoromycetes</taxon>
        <taxon>Mucorales</taxon>
        <taxon>Mucorineae</taxon>
        <taxon>Rhizopodaceae</taxon>
        <taxon>Rhizopus</taxon>
    </lineage>
</organism>
<gene>
    <name evidence="2" type="ORF">BCV72DRAFT_303434</name>
</gene>
<dbReference type="AlphaFoldDB" id="A0A1X0R9N5"/>
<dbReference type="OrthoDB" id="2419780at2759"/>
<dbReference type="VEuPathDB" id="FungiDB:BCV72DRAFT_303434"/>
<reference evidence="2" key="1">
    <citation type="journal article" date="2016" name="Proc. Natl. Acad. Sci. U.S.A.">
        <title>Lipid metabolic changes in an early divergent fungus govern the establishment of a mutualistic symbiosis with endobacteria.</title>
        <authorList>
            <person name="Lastovetsky O.A."/>
            <person name="Gaspar M.L."/>
            <person name="Mondo S.J."/>
            <person name="LaButti K.M."/>
            <person name="Sandor L."/>
            <person name="Grigoriev I.V."/>
            <person name="Henry S.A."/>
            <person name="Pawlowska T.E."/>
        </authorList>
    </citation>
    <scope>NUCLEOTIDE SEQUENCE [LARGE SCALE GENOMIC DNA]</scope>
    <source>
        <strain evidence="2">ATCC 52814</strain>
    </source>
</reference>
<proteinExistence type="predicted"/>
<dbReference type="Proteomes" id="UP000242414">
    <property type="component" value="Unassembled WGS sequence"/>
</dbReference>
<dbReference type="EMBL" id="KV921884">
    <property type="protein sequence ID" value="ORE08759.1"/>
    <property type="molecule type" value="Genomic_DNA"/>
</dbReference>
<name>A0A1X0R9N5_RHIZD</name>
<feature type="region of interest" description="Disordered" evidence="1">
    <location>
        <begin position="110"/>
        <end position="135"/>
    </location>
</feature>
<evidence type="ECO:0000256" key="1">
    <source>
        <dbReference type="SAM" id="MobiDB-lite"/>
    </source>
</evidence>